<evidence type="ECO:0000313" key="3">
    <source>
        <dbReference type="Proteomes" id="UP000265515"/>
    </source>
</evidence>
<name>A0A388LLN7_CHABU</name>
<evidence type="ECO:0000256" key="1">
    <source>
        <dbReference type="SAM" id="SignalP"/>
    </source>
</evidence>
<organism evidence="2 3">
    <name type="scientific">Chara braunii</name>
    <name type="common">Braun's stonewort</name>
    <dbReference type="NCBI Taxonomy" id="69332"/>
    <lineage>
        <taxon>Eukaryota</taxon>
        <taxon>Viridiplantae</taxon>
        <taxon>Streptophyta</taxon>
        <taxon>Charophyceae</taxon>
        <taxon>Charales</taxon>
        <taxon>Characeae</taxon>
        <taxon>Chara</taxon>
    </lineage>
</organism>
<dbReference type="Proteomes" id="UP000265515">
    <property type="component" value="Unassembled WGS sequence"/>
</dbReference>
<gene>
    <name evidence="2" type="ORF">CBR_g36828</name>
</gene>
<evidence type="ECO:0008006" key="4">
    <source>
        <dbReference type="Google" id="ProtNLM"/>
    </source>
</evidence>
<dbReference type="Gramene" id="GBG83214">
    <property type="protein sequence ID" value="GBG83214"/>
    <property type="gene ID" value="CBR_g36828"/>
</dbReference>
<proteinExistence type="predicted"/>
<dbReference type="AlphaFoldDB" id="A0A388LLN7"/>
<accession>A0A388LLN7</accession>
<feature type="signal peptide" evidence="1">
    <location>
        <begin position="1"/>
        <end position="28"/>
    </location>
</feature>
<protein>
    <recommendedName>
        <fullName evidence="4">Secreted protein</fullName>
    </recommendedName>
</protein>
<comment type="caution">
    <text evidence="2">The sequence shown here is derived from an EMBL/GenBank/DDBJ whole genome shotgun (WGS) entry which is preliminary data.</text>
</comment>
<keyword evidence="1" id="KW-0732">Signal</keyword>
<feature type="chain" id="PRO_5017424593" description="Secreted protein" evidence="1">
    <location>
        <begin position="29"/>
        <end position="99"/>
    </location>
</feature>
<reference evidence="2 3" key="1">
    <citation type="journal article" date="2018" name="Cell">
        <title>The Chara Genome: Secondary Complexity and Implications for Plant Terrestrialization.</title>
        <authorList>
            <person name="Nishiyama T."/>
            <person name="Sakayama H."/>
            <person name="Vries J.D."/>
            <person name="Buschmann H."/>
            <person name="Saint-Marcoux D."/>
            <person name="Ullrich K.K."/>
            <person name="Haas F.B."/>
            <person name="Vanderstraeten L."/>
            <person name="Becker D."/>
            <person name="Lang D."/>
            <person name="Vosolsobe S."/>
            <person name="Rombauts S."/>
            <person name="Wilhelmsson P.K.I."/>
            <person name="Janitza P."/>
            <person name="Kern R."/>
            <person name="Heyl A."/>
            <person name="Rumpler F."/>
            <person name="Villalobos L.I.A.C."/>
            <person name="Clay J.M."/>
            <person name="Skokan R."/>
            <person name="Toyoda A."/>
            <person name="Suzuki Y."/>
            <person name="Kagoshima H."/>
            <person name="Schijlen E."/>
            <person name="Tajeshwar N."/>
            <person name="Catarino B."/>
            <person name="Hetherington A.J."/>
            <person name="Saltykova A."/>
            <person name="Bonnot C."/>
            <person name="Breuninger H."/>
            <person name="Symeonidi A."/>
            <person name="Radhakrishnan G.V."/>
            <person name="Van Nieuwerburgh F."/>
            <person name="Deforce D."/>
            <person name="Chang C."/>
            <person name="Karol K.G."/>
            <person name="Hedrich R."/>
            <person name="Ulvskov P."/>
            <person name="Glockner G."/>
            <person name="Delwiche C.F."/>
            <person name="Petrasek J."/>
            <person name="Van de Peer Y."/>
            <person name="Friml J."/>
            <person name="Beilby M."/>
            <person name="Dolan L."/>
            <person name="Kohara Y."/>
            <person name="Sugano S."/>
            <person name="Fujiyama A."/>
            <person name="Delaux P.-M."/>
            <person name="Quint M."/>
            <person name="TheiBen G."/>
            <person name="Hagemann M."/>
            <person name="Harholt J."/>
            <person name="Dunand C."/>
            <person name="Zachgo S."/>
            <person name="Langdale J."/>
            <person name="Maumus F."/>
            <person name="Straeten D.V.D."/>
            <person name="Gould S.B."/>
            <person name="Rensing S.A."/>
        </authorList>
    </citation>
    <scope>NUCLEOTIDE SEQUENCE [LARGE SCALE GENOMIC DNA]</scope>
    <source>
        <strain evidence="2 3">S276</strain>
    </source>
</reference>
<sequence length="99" mass="11239">MVHRTDGMFFHVVHRVLLTWSVCHLVHTAWPVLMCSVPRGPALSCSKVSVVLNVPCNWSSLRPLTDVERAGGVFVRVPYGEDEPKPERQRRDVVAFFLL</sequence>
<keyword evidence="3" id="KW-1185">Reference proteome</keyword>
<evidence type="ECO:0000313" key="2">
    <source>
        <dbReference type="EMBL" id="GBG83214.1"/>
    </source>
</evidence>
<dbReference type="EMBL" id="BFEA01000432">
    <property type="protein sequence ID" value="GBG83214.1"/>
    <property type="molecule type" value="Genomic_DNA"/>
</dbReference>